<feature type="region of interest" description="Disordered" evidence="1">
    <location>
        <begin position="28"/>
        <end position="67"/>
    </location>
</feature>
<proteinExistence type="predicted"/>
<name>A0A7S0ZPN2_NOCSC</name>
<evidence type="ECO:0000256" key="1">
    <source>
        <dbReference type="SAM" id="MobiDB-lite"/>
    </source>
</evidence>
<gene>
    <name evidence="2" type="ORF">NSCI0253_LOCUS2879</name>
</gene>
<dbReference type="AlphaFoldDB" id="A0A7S0ZPN2"/>
<accession>A0A7S0ZPN2</accession>
<organism evidence="2">
    <name type="scientific">Noctiluca scintillans</name>
    <name type="common">Sea sparkle</name>
    <name type="synonym">Red tide dinoflagellate</name>
    <dbReference type="NCBI Taxonomy" id="2966"/>
    <lineage>
        <taxon>Eukaryota</taxon>
        <taxon>Sar</taxon>
        <taxon>Alveolata</taxon>
        <taxon>Dinophyceae</taxon>
        <taxon>Noctilucales</taxon>
        <taxon>Noctilucaceae</taxon>
        <taxon>Noctiluca</taxon>
    </lineage>
</organism>
<evidence type="ECO:0000313" key="2">
    <source>
        <dbReference type="EMBL" id="CAD8828533.1"/>
    </source>
</evidence>
<sequence>MGNSASEEEREQSWLLCCVSRKYEEPGFPDPFVQRARTDSFPNHKPLSMSDTGRPLTARNRRVRWDEHTQSPLQGEFRWEKSDRTCSGRQRFVRDTTKDQNGSRFSAGVRDFISREEELMHGDALGRLHTPRRFAEGCWPSPQSHLFAAAQPAYERMTLNEE</sequence>
<dbReference type="EMBL" id="HBFQ01004149">
    <property type="protein sequence ID" value="CAD8828533.1"/>
    <property type="molecule type" value="Transcribed_RNA"/>
</dbReference>
<reference evidence="2" key="1">
    <citation type="submission" date="2021-01" db="EMBL/GenBank/DDBJ databases">
        <authorList>
            <person name="Corre E."/>
            <person name="Pelletier E."/>
            <person name="Niang G."/>
            <person name="Scheremetjew M."/>
            <person name="Finn R."/>
            <person name="Kale V."/>
            <person name="Holt S."/>
            <person name="Cochrane G."/>
            <person name="Meng A."/>
            <person name="Brown T."/>
            <person name="Cohen L."/>
        </authorList>
    </citation>
    <scope>NUCLEOTIDE SEQUENCE</scope>
</reference>
<protein>
    <submittedName>
        <fullName evidence="2">Uncharacterized protein</fullName>
    </submittedName>
</protein>